<feature type="disulfide bond" evidence="2">
    <location>
        <begin position="328"/>
        <end position="343"/>
    </location>
</feature>
<dbReference type="SMART" id="SM00137">
    <property type="entry name" value="MAM"/>
    <property type="match status" value="1"/>
</dbReference>
<dbReference type="PROSITE" id="PS50060">
    <property type="entry name" value="MAM_2"/>
    <property type="match status" value="1"/>
</dbReference>
<dbReference type="InterPro" id="IPR036116">
    <property type="entry name" value="FN3_sf"/>
</dbReference>
<dbReference type="CDD" id="cd19941">
    <property type="entry name" value="TIL"/>
    <property type="match status" value="1"/>
</dbReference>
<keyword evidence="1 2" id="KW-1015">Disulfide bond</keyword>
<feature type="compositionally biased region" description="Low complexity" evidence="3">
    <location>
        <begin position="534"/>
        <end position="593"/>
    </location>
</feature>
<feature type="compositionally biased region" description="Low complexity" evidence="3">
    <location>
        <begin position="415"/>
        <end position="428"/>
    </location>
</feature>
<feature type="region of interest" description="Disordered" evidence="3">
    <location>
        <begin position="414"/>
        <end position="439"/>
    </location>
</feature>
<dbReference type="SUPFAM" id="SSF49854">
    <property type="entry name" value="Spermadhesin, CUB domain"/>
    <property type="match status" value="2"/>
</dbReference>
<dbReference type="SUPFAM" id="SSF49265">
    <property type="entry name" value="Fibronectin type III"/>
    <property type="match status" value="1"/>
</dbReference>
<evidence type="ECO:0000256" key="1">
    <source>
        <dbReference type="ARBA" id="ARBA00023157"/>
    </source>
</evidence>
<dbReference type="SMART" id="SM00192">
    <property type="entry name" value="LDLa"/>
    <property type="match status" value="1"/>
</dbReference>
<evidence type="ECO:0000259" key="5">
    <source>
        <dbReference type="PROSITE" id="PS50060"/>
    </source>
</evidence>
<dbReference type="SUPFAM" id="SSF49899">
    <property type="entry name" value="Concanavalin A-like lectins/glucanases"/>
    <property type="match status" value="1"/>
</dbReference>
<feature type="region of interest" description="Disordered" evidence="3">
    <location>
        <begin position="533"/>
        <end position="630"/>
    </location>
</feature>
<evidence type="ECO:0000259" key="4">
    <source>
        <dbReference type="PROSITE" id="PS01180"/>
    </source>
</evidence>
<dbReference type="InterPro" id="IPR013320">
    <property type="entry name" value="ConA-like_dom_sf"/>
</dbReference>
<dbReference type="PANTHER" id="PTHR24255:SF31">
    <property type="entry name" value="CUBILIN-LIKE PROTEIN"/>
    <property type="match status" value="1"/>
</dbReference>
<keyword evidence="7" id="KW-1185">Reference proteome</keyword>
<dbReference type="InterPro" id="IPR036055">
    <property type="entry name" value="LDL_receptor-like_sf"/>
</dbReference>
<feature type="domain" description="CUB" evidence="4">
    <location>
        <begin position="1"/>
        <end position="118"/>
    </location>
</feature>
<evidence type="ECO:0000313" key="6">
    <source>
        <dbReference type="EMBL" id="CAG5108070.1"/>
    </source>
</evidence>
<dbReference type="InterPro" id="IPR035914">
    <property type="entry name" value="Sperma_CUB_dom_sf"/>
</dbReference>
<comment type="caution">
    <text evidence="2">Lacks conserved residue(s) required for the propagation of feature annotation.</text>
</comment>
<accession>A0ABN7SUI1</accession>
<protein>
    <submittedName>
        <fullName evidence="6">Oidioi.mRNA.OKI2018_I69.chr1.g3622.t2.cds</fullName>
    </submittedName>
</protein>
<feature type="region of interest" description="Disordered" evidence="3">
    <location>
        <begin position="1"/>
        <end position="22"/>
    </location>
</feature>
<dbReference type="CDD" id="cd00112">
    <property type="entry name" value="LDLa"/>
    <property type="match status" value="1"/>
</dbReference>
<evidence type="ECO:0000256" key="3">
    <source>
        <dbReference type="SAM" id="MobiDB-lite"/>
    </source>
</evidence>
<dbReference type="EMBL" id="OU015566">
    <property type="protein sequence ID" value="CAG5108070.1"/>
    <property type="molecule type" value="Genomic_DNA"/>
</dbReference>
<dbReference type="PROSITE" id="PS01180">
    <property type="entry name" value="CUB"/>
    <property type="match status" value="2"/>
</dbReference>
<feature type="region of interest" description="Disordered" evidence="3">
    <location>
        <begin position="691"/>
        <end position="710"/>
    </location>
</feature>
<dbReference type="InterPro" id="IPR013783">
    <property type="entry name" value="Ig-like_fold"/>
</dbReference>
<dbReference type="Gene3D" id="2.60.120.290">
    <property type="entry name" value="Spermadhesin, CUB domain"/>
    <property type="match status" value="2"/>
</dbReference>
<dbReference type="SMART" id="SM00042">
    <property type="entry name" value="CUB"/>
    <property type="match status" value="2"/>
</dbReference>
<dbReference type="Proteomes" id="UP001158576">
    <property type="component" value="Chromosome 1"/>
</dbReference>
<name>A0ABN7SUI1_OIKDI</name>
<proteinExistence type="predicted"/>
<dbReference type="PANTHER" id="PTHR24255">
    <property type="entry name" value="COMPLEMENT COMPONENT 1, S SUBCOMPONENT-RELATED"/>
    <property type="match status" value="1"/>
</dbReference>
<dbReference type="Gene3D" id="4.10.400.10">
    <property type="entry name" value="Low-density Lipoprotein Receptor"/>
    <property type="match status" value="1"/>
</dbReference>
<dbReference type="Gene3D" id="2.60.40.10">
    <property type="entry name" value="Immunoglobulins"/>
    <property type="match status" value="1"/>
</dbReference>
<dbReference type="Pfam" id="PF00629">
    <property type="entry name" value="MAM"/>
    <property type="match status" value="1"/>
</dbReference>
<gene>
    <name evidence="6" type="ORF">OKIOD_LOCUS12387</name>
</gene>
<organism evidence="6 7">
    <name type="scientific">Oikopleura dioica</name>
    <name type="common">Tunicate</name>
    <dbReference type="NCBI Taxonomy" id="34765"/>
    <lineage>
        <taxon>Eukaryota</taxon>
        <taxon>Metazoa</taxon>
        <taxon>Chordata</taxon>
        <taxon>Tunicata</taxon>
        <taxon>Appendicularia</taxon>
        <taxon>Copelata</taxon>
        <taxon>Oikopleuridae</taxon>
        <taxon>Oikopleura</taxon>
    </lineage>
</organism>
<dbReference type="CDD" id="cd06263">
    <property type="entry name" value="MAM"/>
    <property type="match status" value="1"/>
</dbReference>
<dbReference type="InterPro" id="IPR000859">
    <property type="entry name" value="CUB_dom"/>
</dbReference>
<evidence type="ECO:0000256" key="2">
    <source>
        <dbReference type="PROSITE-ProRule" id="PRU00124"/>
    </source>
</evidence>
<dbReference type="InterPro" id="IPR000998">
    <property type="entry name" value="MAM_dom"/>
</dbReference>
<dbReference type="InterPro" id="IPR002172">
    <property type="entry name" value="LDrepeatLR_classA_rpt"/>
</dbReference>
<sequence>MANEEKTIPFQSPGYSRTDESAVYPDNSDCTWDITVADGYELRIVFADMEIEQSNDCTFDYLQMFVDDVGKTNSLKDKPFCGSDLPEAVSIQQANVKLKFVSDENAGKRGFSGQFIVVKLGDRWIDCNFDFGFCAGWSLKSEKESDNFSEWTLGIGKSPNIGTGPSKDHSSVIGQGQYMYLITQGQREEDMGIVTSPAFEMNEGDEYCLEFYYHANGKDVSGLVVMLGTPDDIERAKTKEDFVLRIKEDQGTSWKRVVQDINFETNKFISGERRDLTFIGMVGPGEKGEIALDDVRLHKARCAALCPNEEYTCDATVPSPCLRWSQVCDGMPDCPSGRDEASCSVDMMTSAAPDLFFNDFTTEGFFIFDQTSQSPLFNELFGMATTAPFLDFFATESSFFDDLATVSSTFPNLETSTTATTTTSSTTTEPVEGDTLLPLGSLTTTVDTTIRFTSTSMNDPFETIDADSPLDPFEADLTTPLVLEGITEGETNPTITTTTFKFDEFDLESTTLMTFPPSTTVSFPEISSTFNFDASTTEMPTTTATTTTAASASEPSAASSSTKSTTTTTSTEASSTVSPSSATTSSTSVASESQEINETEIEPKIDEITEESTTTDSTPETTTTTTTINTDFTSTTAIPTTTSLNLDGFTTTPIFPESTVFSIPSTTPFFPDGLETSTFPSLPETTTEFVLPTTTTSPPSTTTNQIPPIQPTVTTTFSPITDGFGSAFIQPEVILAEARGSKPQFIALPRDQNGNYVKTSKRHYIIQTPDLTTSLYVKFKNLDLPNARDDCSGAKVMTVFGPYTGDTAMPNMPTTMICNDSVLPAFYSNSLHMTIIYPEGPDEDPENTGGMDFELSVVPKSNVEGKDRCNSLMMVGPKKQYIASKDFPNMYPPMTKCAYRIKFDKTNGDVLNVHFKAFSLEKPKENTCHDVVRITSATENFEKREVLHELCGLRGLQTLTFDSNIILEFESDNAVEDAGFFAEVFTMNCERRGLVKRDCGCVPSCDDPSCVCNEGQPACVCPDPLAPIWNGERCVKLEQCDSANNVREKIKQQLEESIVVTSSPSTLNLRFNRVPNASRYVIKLLNPSTNEVIKGTTATFDDAELQDRNNVAVTVGNLESETQYISNVDVFFETATADSVLRNTPVSFQRMVSTSSMDNSITEVDRNNLTVEKLSNTLCLVFNKMIASVDAYKITLNEVSDADFIVQPQRVPITDQRICFYSLKTATEYEISVASISDNLQSAPVSIRVKTLEEDRDWMEKWYKWRYFSFNQWSKMFDSYARVARKKNFWTRPRNLTCPALRENIPCKSNLVTWKDLNGCTFNLCDQAPEFDSRAFDEMATTDSFTSDWEADFRIYKDYLYPQWTALLSAYASLLSSEVQSDNRLR</sequence>
<evidence type="ECO:0000313" key="7">
    <source>
        <dbReference type="Proteomes" id="UP001158576"/>
    </source>
</evidence>
<dbReference type="SUPFAM" id="SSF57424">
    <property type="entry name" value="LDL receptor-like module"/>
    <property type="match status" value="1"/>
</dbReference>
<dbReference type="Gene3D" id="2.60.120.200">
    <property type="match status" value="1"/>
</dbReference>
<feature type="domain" description="CUB" evidence="4">
    <location>
        <begin position="869"/>
        <end position="987"/>
    </location>
</feature>
<dbReference type="PROSITE" id="PS50068">
    <property type="entry name" value="LDLRA_2"/>
    <property type="match status" value="1"/>
</dbReference>
<dbReference type="CDD" id="cd00041">
    <property type="entry name" value="CUB"/>
    <property type="match status" value="2"/>
</dbReference>
<reference evidence="6 7" key="1">
    <citation type="submission" date="2021-04" db="EMBL/GenBank/DDBJ databases">
        <authorList>
            <person name="Bliznina A."/>
        </authorList>
    </citation>
    <scope>NUCLEOTIDE SEQUENCE [LARGE SCALE GENOMIC DNA]</scope>
</reference>
<dbReference type="Pfam" id="PF00431">
    <property type="entry name" value="CUB"/>
    <property type="match status" value="2"/>
</dbReference>
<feature type="compositionally biased region" description="Low complexity" evidence="3">
    <location>
        <begin position="611"/>
        <end position="630"/>
    </location>
</feature>
<feature type="domain" description="MAM" evidence="5">
    <location>
        <begin position="125"/>
        <end position="304"/>
    </location>
</feature>